<organism evidence="1 4">
    <name type="scientific">Pediococcus damnosus</name>
    <dbReference type="NCBI Taxonomy" id="51663"/>
    <lineage>
        <taxon>Bacteria</taxon>
        <taxon>Bacillati</taxon>
        <taxon>Bacillota</taxon>
        <taxon>Bacilli</taxon>
        <taxon>Lactobacillales</taxon>
        <taxon>Lactobacillaceae</taxon>
        <taxon>Pediococcus</taxon>
    </lineage>
</organism>
<keyword evidence="3" id="KW-1185">Reference proteome</keyword>
<dbReference type="OrthoDB" id="2309651at2"/>
<dbReference type="EMBL" id="CP012275">
    <property type="protein sequence ID" value="AMV63108.1"/>
    <property type="molecule type" value="Genomic_DNA"/>
</dbReference>
<dbReference type="RefSeq" id="WP_046871366.1">
    <property type="nucleotide sequence ID" value="NZ_BAAAXI010000186.1"/>
</dbReference>
<dbReference type="EMBL" id="CP012288">
    <property type="protein sequence ID" value="AMV67000.1"/>
    <property type="molecule type" value="Genomic_DNA"/>
</dbReference>
<evidence type="ECO:0000313" key="2">
    <source>
        <dbReference type="EMBL" id="AMV67000.1"/>
    </source>
</evidence>
<dbReference type="Proteomes" id="UP000076244">
    <property type="component" value="Chromosome"/>
</dbReference>
<dbReference type="KEGG" id="pdm:ADU72_1067"/>
<gene>
    <name evidence="1" type="ORF">ADU70_1628</name>
    <name evidence="2" type="ORF">ADU72_1067</name>
</gene>
<dbReference type="Proteomes" id="UP000076405">
    <property type="component" value="Chromosome"/>
</dbReference>
<evidence type="ECO:0000313" key="3">
    <source>
        <dbReference type="Proteomes" id="UP000076244"/>
    </source>
</evidence>
<name>A0A0R2HTM8_9LACO</name>
<evidence type="ECO:0000313" key="4">
    <source>
        <dbReference type="Proteomes" id="UP000076405"/>
    </source>
</evidence>
<accession>A0A0R2HTM8</accession>
<reference evidence="3 4" key="1">
    <citation type="journal article" date="2016" name="PLoS ONE">
        <title>The Identification of Novel Diagnostic Marker Genes for the Detection of Beer Spoiling Pediococcus damnosus Strains Using the BlAst Diagnostic Gene findEr.</title>
        <authorList>
            <person name="Behr J."/>
            <person name="Geissler A.J."/>
            <person name="Schmid J."/>
            <person name="Zehe A."/>
            <person name="Vogel R.F."/>
        </authorList>
    </citation>
    <scope>NUCLEOTIDE SEQUENCE [LARGE SCALE GENOMIC DNA]</scope>
    <source>
        <strain evidence="1 4">TMW 2.1533</strain>
        <strain evidence="2 3">TMW 2.1535</strain>
    </source>
</reference>
<evidence type="ECO:0000313" key="1">
    <source>
        <dbReference type="EMBL" id="AMV63108.1"/>
    </source>
</evidence>
<proteinExistence type="predicted"/>
<dbReference type="GeneID" id="57276434"/>
<protein>
    <submittedName>
        <fullName evidence="1">Uncharacterized protein</fullName>
    </submittedName>
</protein>
<dbReference type="AlphaFoldDB" id="A0A0R2HTM8"/>
<sequence>MEFRNEAIFAMKDLSVELNKYHYGSETAKYVRETLAELQKNEGVAFTGTLQVFFNRAPVVKLSESVEFNESEEKLWRNVFSFNNLGNNLWGARL</sequence>